<reference evidence="1" key="1">
    <citation type="journal article" date="2015" name="Nature">
        <title>Complex archaea that bridge the gap between prokaryotes and eukaryotes.</title>
        <authorList>
            <person name="Spang A."/>
            <person name="Saw J.H."/>
            <person name="Jorgensen S.L."/>
            <person name="Zaremba-Niedzwiedzka K."/>
            <person name="Martijn J."/>
            <person name="Lind A.E."/>
            <person name="van Eijk R."/>
            <person name="Schleper C."/>
            <person name="Guy L."/>
            <person name="Ettema T.J."/>
        </authorList>
    </citation>
    <scope>NUCLEOTIDE SEQUENCE</scope>
</reference>
<accession>A0A0F9P8E7</accession>
<comment type="caution">
    <text evidence="1">The sequence shown here is derived from an EMBL/GenBank/DDBJ whole genome shotgun (WGS) entry which is preliminary data.</text>
</comment>
<sequence>MQRHISPTPGERLLIWRRRNGTSIPEACTIFETSKTIIKKWEQGERHDVPYVELYMLQAWERCFLVRYRNRISLVTMAITMGVHRDTITHWEHGRKDWTKLANYFQSIGWKIDNKYYV</sequence>
<protein>
    <submittedName>
        <fullName evidence="1">Uncharacterized protein</fullName>
    </submittedName>
</protein>
<dbReference type="AlphaFoldDB" id="A0A0F9P8E7"/>
<evidence type="ECO:0000313" key="1">
    <source>
        <dbReference type="EMBL" id="KKM97270.1"/>
    </source>
</evidence>
<dbReference type="EMBL" id="LAZR01005768">
    <property type="protein sequence ID" value="KKM97270.1"/>
    <property type="molecule type" value="Genomic_DNA"/>
</dbReference>
<organism evidence="1">
    <name type="scientific">marine sediment metagenome</name>
    <dbReference type="NCBI Taxonomy" id="412755"/>
    <lineage>
        <taxon>unclassified sequences</taxon>
        <taxon>metagenomes</taxon>
        <taxon>ecological metagenomes</taxon>
    </lineage>
</organism>
<gene>
    <name evidence="1" type="ORF">LCGC14_1169730</name>
</gene>
<proteinExistence type="predicted"/>
<name>A0A0F9P8E7_9ZZZZ</name>